<keyword evidence="1" id="KW-1133">Transmembrane helix</keyword>
<feature type="transmembrane region" description="Helical" evidence="1">
    <location>
        <begin position="7"/>
        <end position="24"/>
    </location>
</feature>
<evidence type="ECO:0000313" key="3">
    <source>
        <dbReference type="Proteomes" id="UP000596661"/>
    </source>
</evidence>
<dbReference type="EnsemblPlants" id="novel_model_1433_5bd9a17a.1.5bd9b135">
    <property type="protein sequence ID" value="cds.novel_model_1433_5bd9a17a.1.5bd9b135"/>
    <property type="gene ID" value="novel_gene_794_5bd9a17a"/>
</dbReference>
<dbReference type="Proteomes" id="UP000596661">
    <property type="component" value="Chromosome 1"/>
</dbReference>
<evidence type="ECO:0000313" key="2">
    <source>
        <dbReference type="EnsemblPlants" id="cds.novel_model_1433_5bd9a17a.1.5bd9b135"/>
    </source>
</evidence>
<keyword evidence="1" id="KW-0472">Membrane</keyword>
<sequence>MGLLKEALLCINFSVGVCVCFLFFDHNFLFISLNQRYYIFFLTELFLLCRLRELRKGLSS</sequence>
<dbReference type="EMBL" id="UZAU01000026">
    <property type="status" value="NOT_ANNOTATED_CDS"/>
    <property type="molecule type" value="Genomic_DNA"/>
</dbReference>
<name>A0A803QU69_CANSA</name>
<protein>
    <submittedName>
        <fullName evidence="2">Uncharacterized protein</fullName>
    </submittedName>
</protein>
<keyword evidence="3" id="KW-1185">Reference proteome</keyword>
<reference evidence="2" key="1">
    <citation type="submission" date="2018-11" db="EMBL/GenBank/DDBJ databases">
        <authorList>
            <person name="Grassa J C."/>
        </authorList>
    </citation>
    <scope>NUCLEOTIDE SEQUENCE [LARGE SCALE GENOMIC DNA]</scope>
</reference>
<dbReference type="AlphaFoldDB" id="A0A803QU69"/>
<evidence type="ECO:0000256" key="1">
    <source>
        <dbReference type="SAM" id="Phobius"/>
    </source>
</evidence>
<accession>A0A803QU69</accession>
<dbReference type="Gramene" id="novel_model_1433_5bd9a17a.1.5bd9b135">
    <property type="protein sequence ID" value="cds.novel_model_1433_5bd9a17a.1.5bd9b135"/>
    <property type="gene ID" value="novel_gene_794_5bd9a17a"/>
</dbReference>
<organism evidence="2 3">
    <name type="scientific">Cannabis sativa</name>
    <name type="common">Hemp</name>
    <name type="synonym">Marijuana</name>
    <dbReference type="NCBI Taxonomy" id="3483"/>
    <lineage>
        <taxon>Eukaryota</taxon>
        <taxon>Viridiplantae</taxon>
        <taxon>Streptophyta</taxon>
        <taxon>Embryophyta</taxon>
        <taxon>Tracheophyta</taxon>
        <taxon>Spermatophyta</taxon>
        <taxon>Magnoliopsida</taxon>
        <taxon>eudicotyledons</taxon>
        <taxon>Gunneridae</taxon>
        <taxon>Pentapetalae</taxon>
        <taxon>rosids</taxon>
        <taxon>fabids</taxon>
        <taxon>Rosales</taxon>
        <taxon>Cannabaceae</taxon>
        <taxon>Cannabis</taxon>
    </lineage>
</organism>
<proteinExistence type="predicted"/>
<keyword evidence="1" id="KW-0812">Transmembrane</keyword>
<reference evidence="2" key="2">
    <citation type="submission" date="2021-03" db="UniProtKB">
        <authorList>
            <consortium name="EnsemblPlants"/>
        </authorList>
    </citation>
    <scope>IDENTIFICATION</scope>
</reference>